<feature type="compositionally biased region" description="Low complexity" evidence="6">
    <location>
        <begin position="26"/>
        <end position="37"/>
    </location>
</feature>
<proteinExistence type="inferred from homology"/>
<dbReference type="GO" id="GO:0051274">
    <property type="term" value="P:beta-glucan biosynthetic process"/>
    <property type="evidence" value="ECO:0007669"/>
    <property type="project" value="TreeGrafter"/>
</dbReference>
<dbReference type="Pfam" id="PF04349">
    <property type="entry name" value="MdoG"/>
    <property type="match status" value="1"/>
</dbReference>
<dbReference type="eggNOG" id="COG3131">
    <property type="taxonomic scope" value="Bacteria"/>
</dbReference>
<feature type="compositionally biased region" description="Basic and acidic residues" evidence="6">
    <location>
        <begin position="45"/>
        <end position="61"/>
    </location>
</feature>
<dbReference type="FunFam" id="2.70.98.10:FF:000001">
    <property type="entry name" value="Glucans biosynthesis protein G"/>
    <property type="match status" value="1"/>
</dbReference>
<dbReference type="SUPFAM" id="SSF74650">
    <property type="entry name" value="Galactose mutarotase-like"/>
    <property type="match status" value="1"/>
</dbReference>
<evidence type="ECO:0000313" key="9">
    <source>
        <dbReference type="EMBL" id="EPC02674.1"/>
    </source>
</evidence>
<sequence>MHLVRQLAIALLLGTILAPSSWAQSDEPQADAAPSEEAQADEEQADKASSEEAQTTDKEEQASENQADDASPEEAQVNETQPEATPTSVFNDVTEQARELASSSYESRSGALPEALRELDHNVYESIRFRPESALWKGEELFSVQLFHSGFLYNQPVSIHLVKDGKIDPLSFSKDFFQYEGDAAPLAERDLSNAGFAGFRLHYPINRENYHDEFLVFRGASYFRMVGRHQRYGLSARGLAINTATPEGEEFPAFREFWLFKPGPDDTSMNVVALLDSPSVAGAYLFTIRPGERVTVDVEARLFARQDIDKLGIAPLTSMFGHGDASLFPADDFRPRAHDSGGLLTRTSSKEWVWRPLNNPRELRISRFQDETPSQFGLVQRKRDFEDYLDAKRRYDRRPSYWVMPLDDWGPGSVELVEIPSDSETNDNIVAYWVPKRSMQAGDERTYRYQISTFDAHLPQQTLASVVRTRQGWAREPGQVEPPPRTQRQFVVDFQGGDLSTLDASHPVEADLSASNGEIRNLEVQQLPDGRTWRASFHLQPEGQQPVDMRLRLSMRGKPVTETWNYVWTPNELR</sequence>
<comment type="caution">
    <text evidence="9">The sequence shown here is derived from an EMBL/GenBank/DDBJ whole genome shotgun (WGS) entry which is preliminary data.</text>
</comment>
<reference evidence="9 10" key="1">
    <citation type="journal article" date="2013" name="Genome Announc.">
        <title>Draft genome sequence of the moderately halophilic gammaproteobacterium Halomonas anticariensis FP35.</title>
        <authorList>
            <person name="Tahrioui A."/>
            <person name="Quesada E."/>
            <person name="Llamas I."/>
        </authorList>
    </citation>
    <scope>NUCLEOTIDE SEQUENCE [LARGE SCALE GENOMIC DNA]</scope>
    <source>
        <strain evidence="10">DSM 16096 / CECT 5854 / LMG 22089 / FP35</strain>
    </source>
</reference>
<keyword evidence="10" id="KW-1185">Reference proteome</keyword>
<dbReference type="InterPro" id="IPR007444">
    <property type="entry name" value="Glucan_biosyn_MdoG_C"/>
</dbReference>
<dbReference type="GO" id="GO:0003824">
    <property type="term" value="F:catalytic activity"/>
    <property type="evidence" value="ECO:0007669"/>
    <property type="project" value="InterPro"/>
</dbReference>
<dbReference type="GO" id="GO:0030288">
    <property type="term" value="C:outer membrane-bounded periplasmic space"/>
    <property type="evidence" value="ECO:0007669"/>
    <property type="project" value="TreeGrafter"/>
</dbReference>
<comment type="pathway">
    <text evidence="2">Glycan metabolism; osmoregulated periplasmic glucan (OPG) biosynthesis.</text>
</comment>
<keyword evidence="4 7" id="KW-0732">Signal</keyword>
<name>S2L4M1_LITA3</name>
<keyword evidence="5" id="KW-0574">Periplasm</keyword>
<evidence type="ECO:0000256" key="4">
    <source>
        <dbReference type="ARBA" id="ARBA00022729"/>
    </source>
</evidence>
<dbReference type="PANTHER" id="PTHR30504">
    <property type="entry name" value="GLUCANS BIOSYNTHESIS PROTEIN"/>
    <property type="match status" value="1"/>
</dbReference>
<evidence type="ECO:0000313" key="10">
    <source>
        <dbReference type="Proteomes" id="UP000014463"/>
    </source>
</evidence>
<dbReference type="AlphaFoldDB" id="S2L4M1"/>
<dbReference type="Gene3D" id="2.70.98.10">
    <property type="match status" value="1"/>
</dbReference>
<dbReference type="OrthoDB" id="335750at2"/>
<evidence type="ECO:0000256" key="2">
    <source>
        <dbReference type="ARBA" id="ARBA00005001"/>
    </source>
</evidence>
<dbReference type="InterPro" id="IPR013783">
    <property type="entry name" value="Ig-like_fold"/>
</dbReference>
<evidence type="ECO:0000256" key="5">
    <source>
        <dbReference type="ARBA" id="ARBA00022764"/>
    </source>
</evidence>
<evidence type="ECO:0000256" key="7">
    <source>
        <dbReference type="SAM" id="SignalP"/>
    </source>
</evidence>
<evidence type="ECO:0000256" key="3">
    <source>
        <dbReference type="ARBA" id="ARBA00009284"/>
    </source>
</evidence>
<feature type="signal peptide" evidence="7">
    <location>
        <begin position="1"/>
        <end position="23"/>
    </location>
</feature>
<dbReference type="Gene3D" id="2.60.40.10">
    <property type="entry name" value="Immunoglobulins"/>
    <property type="match status" value="1"/>
</dbReference>
<dbReference type="InterPro" id="IPR014756">
    <property type="entry name" value="Ig_E-set"/>
</dbReference>
<feature type="chain" id="PRO_5004498524" description="Glucan biosynthesis periplasmic MdoG C-terminal domain-containing protein" evidence="7">
    <location>
        <begin position="24"/>
        <end position="574"/>
    </location>
</feature>
<dbReference type="RefSeq" id="WP_016416610.1">
    <property type="nucleotide sequence ID" value="NZ_AUAB01000002.1"/>
</dbReference>
<dbReference type="UniPathway" id="UPA00637"/>
<dbReference type="GO" id="GO:0030246">
    <property type="term" value="F:carbohydrate binding"/>
    <property type="evidence" value="ECO:0007669"/>
    <property type="project" value="InterPro"/>
</dbReference>
<dbReference type="Proteomes" id="UP000014463">
    <property type="component" value="Unassembled WGS sequence"/>
</dbReference>
<protein>
    <recommendedName>
        <fullName evidence="8">Glucan biosynthesis periplasmic MdoG C-terminal domain-containing protein</fullName>
    </recommendedName>
</protein>
<dbReference type="SUPFAM" id="SSF81296">
    <property type="entry name" value="E set domains"/>
    <property type="match status" value="1"/>
</dbReference>
<dbReference type="STRING" id="1121939.L861_10035"/>
<dbReference type="PANTHER" id="PTHR30504:SF2">
    <property type="entry name" value="GLUCANS BIOSYNTHESIS PROTEIN G"/>
    <property type="match status" value="1"/>
</dbReference>
<dbReference type="EMBL" id="ASTJ01000024">
    <property type="protein sequence ID" value="EPC02674.1"/>
    <property type="molecule type" value="Genomic_DNA"/>
</dbReference>
<organism evidence="9 10">
    <name type="scientific">Litchfieldella anticariensis (strain DSM 16096 / CECT 5854 / CIP 108499 / LMG 22089 / FP35)</name>
    <name type="common">Halomonas anticariensis</name>
    <dbReference type="NCBI Taxonomy" id="1121939"/>
    <lineage>
        <taxon>Bacteria</taxon>
        <taxon>Pseudomonadati</taxon>
        <taxon>Pseudomonadota</taxon>
        <taxon>Gammaproteobacteria</taxon>
        <taxon>Oceanospirillales</taxon>
        <taxon>Halomonadaceae</taxon>
        <taxon>Litchfieldella</taxon>
    </lineage>
</organism>
<evidence type="ECO:0000259" key="8">
    <source>
        <dbReference type="Pfam" id="PF04349"/>
    </source>
</evidence>
<feature type="compositionally biased region" description="Polar residues" evidence="6">
    <location>
        <begin position="77"/>
        <end position="91"/>
    </location>
</feature>
<comment type="subcellular location">
    <subcellularLocation>
        <location evidence="1">Periplasm</location>
    </subcellularLocation>
</comment>
<accession>S2L4M1</accession>
<dbReference type="PIRSF" id="PIRSF006281">
    <property type="entry name" value="MdoG"/>
    <property type="match status" value="1"/>
</dbReference>
<dbReference type="InterPro" id="IPR011013">
    <property type="entry name" value="Gal_mutarotase_sf_dom"/>
</dbReference>
<feature type="region of interest" description="Disordered" evidence="6">
    <location>
        <begin position="22"/>
        <end position="91"/>
    </location>
</feature>
<evidence type="ECO:0000256" key="6">
    <source>
        <dbReference type="SAM" id="MobiDB-lite"/>
    </source>
</evidence>
<feature type="domain" description="Glucan biosynthesis periplasmic MdoG C-terminal" evidence="8">
    <location>
        <begin position="90"/>
        <end position="568"/>
    </location>
</feature>
<dbReference type="InterPro" id="IPR014718">
    <property type="entry name" value="GH-type_carb-bd"/>
</dbReference>
<comment type="similarity">
    <text evidence="3">Belongs to the OpgD/OpgG family.</text>
</comment>
<dbReference type="InterPro" id="IPR014438">
    <property type="entry name" value="Glucan_biosyn_MdoG/MdoD"/>
</dbReference>
<gene>
    <name evidence="9" type="ORF">L861_10035</name>
</gene>
<dbReference type="PATRIC" id="fig|1121939.11.peg.2102"/>
<evidence type="ECO:0000256" key="1">
    <source>
        <dbReference type="ARBA" id="ARBA00004418"/>
    </source>
</evidence>